<evidence type="ECO:0000256" key="2">
    <source>
        <dbReference type="ARBA" id="ARBA00006787"/>
    </source>
</evidence>
<evidence type="ECO:0000313" key="8">
    <source>
        <dbReference type="Proteomes" id="UP001307889"/>
    </source>
</evidence>
<reference evidence="7 8" key="1">
    <citation type="submission" date="2023-09" db="EMBL/GenBank/DDBJ databases">
        <title>Nesidiocoris tenuis whole genome shotgun sequence.</title>
        <authorList>
            <person name="Shibata T."/>
            <person name="Shimoda M."/>
            <person name="Kobayashi T."/>
            <person name="Uehara T."/>
        </authorList>
    </citation>
    <scope>NUCLEOTIDE SEQUENCE [LARGE SCALE GENOMIC DNA]</scope>
    <source>
        <strain evidence="7 8">Japan</strain>
    </source>
</reference>
<feature type="compositionally biased region" description="Pro residues" evidence="6">
    <location>
        <begin position="627"/>
        <end position="637"/>
    </location>
</feature>
<evidence type="ECO:0000256" key="1">
    <source>
        <dbReference type="ARBA" id="ARBA00001954"/>
    </source>
</evidence>
<accession>A0ABN7ALR1</accession>
<dbReference type="Proteomes" id="UP001307889">
    <property type="component" value="Chromosome 3"/>
</dbReference>
<comment type="similarity">
    <text evidence="2">Belongs to the carotenoid oxygenase family.</text>
</comment>
<evidence type="ECO:0000256" key="4">
    <source>
        <dbReference type="ARBA" id="ARBA00023002"/>
    </source>
</evidence>
<feature type="region of interest" description="Disordered" evidence="6">
    <location>
        <begin position="622"/>
        <end position="641"/>
    </location>
</feature>
<comment type="cofactor">
    <cofactor evidence="1">
        <name>Fe(2+)</name>
        <dbReference type="ChEBI" id="CHEBI:29033"/>
    </cofactor>
</comment>
<organism evidence="7 8">
    <name type="scientific">Nesidiocoris tenuis</name>
    <dbReference type="NCBI Taxonomy" id="355587"/>
    <lineage>
        <taxon>Eukaryota</taxon>
        <taxon>Metazoa</taxon>
        <taxon>Ecdysozoa</taxon>
        <taxon>Arthropoda</taxon>
        <taxon>Hexapoda</taxon>
        <taxon>Insecta</taxon>
        <taxon>Pterygota</taxon>
        <taxon>Neoptera</taxon>
        <taxon>Paraneoptera</taxon>
        <taxon>Hemiptera</taxon>
        <taxon>Heteroptera</taxon>
        <taxon>Panheteroptera</taxon>
        <taxon>Cimicomorpha</taxon>
        <taxon>Miridae</taxon>
        <taxon>Dicyphina</taxon>
        <taxon>Nesidiocoris</taxon>
    </lineage>
</organism>
<sequence>MKSVSGSEKVKANVFISPATFKNSLPEIKLGLFQSAVMDIVNKLIFGDRSPNKFETVIKDEVAAENEKKKSEKLEKLKSGEKLYDEPFNLHMYMRDCLAEMPEPISGTLEGEIPSWLNGSLIRNGPGKRSFGEMKTQHAFDSAALLRRFAIKNGQVTFQCKFIKSRMYTLNTEAQRIVMGEFGTASAPDPCKTLFQRFASVFQEGETTDNCLVTVYPFNDELYALTETVIMQRIEPQSLETLKRVNLKDYVALVHHTAHPHVDEDGTVYCLGMTAGQGGAEYAIIEFPNTKLGSKCEDVFSEGKIVAKVPTRWRFSPCYMHSYGMTPNYFIIIEQPVGISLINRMVGKIVQSSFADCLKWYDEPTLIHVVSRKTGKSVGKYEAEPFAFFHTINQFEEDGHVIIDICCYKDFSGVNTLLDETLSGCQKDPNFADLFRGRPARFVCPLDPPRTEGNLVSLMESKAQAFWNGDRLQVTAEILHDKSCDMPRVNYEKYNGKKYRYFYCFSGDVDDDYPLALKKIDVTTKTRQMWSEPGVYPSEPIFVQRPGSEGEDDGVILSSLLYKNEEKKISLLVLDAKNMKELGRVNFSTSGSMPSGFHVSRRAGGASGVIRIIAPPMAKLKVTQPSSQPPNNHPPVSPDRASPETDLFYLTGLKILSQLKMDCLEKTLAKYSRNKSKLLKFSKSIRIPRIFFSRKFQNCCGARPNKYERIIGKEINAINYLKGLEAERRYNNGEDVLPHCDLTVWLRDCKQDIDQPIAGDSMGTIPPWLKGNLLRNGPGALSVGEDHFNHLFDAPAVLHRFRIDKGKATYQCKFLKSETYKKNMAAQRIVVDEFGTKATAEPCKTIFEKFSAVFSEEMSDNCMISIYPFGDQIFAMGETPVMYRIDPNNVDTVESMDIKKYVNIVHNSSHPHVEEDGTVYMLGLSVDMTGPKYSIVKFPNTNKGCPKIDVFSETQIVAKIGTRWPLHPGYMHSFGLTPNYYILVEQPLSVSLPAKIAATLRNRPLCESLKWYPDYPTIFYVVSRQNSKVVLKYEAEPFFYLHIINQYEEEGHVVVDVCAYKDPKMIDCMLVESLKGAHENPKYANLFRSRPVRFVLPLRTHRSSSNLVTLGGTEASAYYTSAGNVRVIPEILCNMGCETPRINYPARLGKKYRYFYSISADVDLEHPGTLLKVDTYTRTCRTWNEPGTFPCEPIFVPAPNAQSEDDGVVLTSLLWESDEKKVALVILDAKSFTEIARTEFYAPTPVPKCLHGWFSS</sequence>
<keyword evidence="8" id="KW-1185">Reference proteome</keyword>
<protein>
    <submittedName>
        <fullName evidence="7">Neither inactivation nor afterpotential B</fullName>
    </submittedName>
</protein>
<name>A0ABN7ALR1_9HEMI</name>
<keyword evidence="5" id="KW-0408">Iron</keyword>
<proteinExistence type="inferred from homology"/>
<keyword evidence="3" id="KW-0479">Metal-binding</keyword>
<dbReference type="InterPro" id="IPR004294">
    <property type="entry name" value="Carotenoid_Oase"/>
</dbReference>
<evidence type="ECO:0000256" key="5">
    <source>
        <dbReference type="ARBA" id="ARBA00023004"/>
    </source>
</evidence>
<dbReference type="PANTHER" id="PTHR10543:SF24">
    <property type="entry name" value="CAROTENOID ISOMEROOXYGENASE"/>
    <property type="match status" value="1"/>
</dbReference>
<gene>
    <name evidence="7" type="ORF">NTJ_04653</name>
</gene>
<dbReference type="Pfam" id="PF03055">
    <property type="entry name" value="RPE65"/>
    <property type="match status" value="2"/>
</dbReference>
<dbReference type="EMBL" id="AP028911">
    <property type="protein sequence ID" value="BES91845.1"/>
    <property type="molecule type" value="Genomic_DNA"/>
</dbReference>
<evidence type="ECO:0000256" key="6">
    <source>
        <dbReference type="SAM" id="MobiDB-lite"/>
    </source>
</evidence>
<keyword evidence="4" id="KW-0560">Oxidoreductase</keyword>
<evidence type="ECO:0000256" key="3">
    <source>
        <dbReference type="ARBA" id="ARBA00022723"/>
    </source>
</evidence>
<evidence type="ECO:0000313" key="7">
    <source>
        <dbReference type="EMBL" id="BES91845.1"/>
    </source>
</evidence>
<dbReference type="PANTHER" id="PTHR10543">
    <property type="entry name" value="BETA-CAROTENE DIOXYGENASE"/>
    <property type="match status" value="1"/>
</dbReference>